<dbReference type="OrthoDB" id="191686at2759"/>
<gene>
    <name evidence="1" type="primary">Acey_s0032.g2461</name>
    <name evidence="1" type="ORF">Y032_0032g2461</name>
</gene>
<protein>
    <submittedName>
        <fullName evidence="1">Uncharacterized protein</fullName>
    </submittedName>
</protein>
<proteinExistence type="predicted"/>
<dbReference type="AlphaFoldDB" id="A0A016UP77"/>
<comment type="caution">
    <text evidence="1">The sequence shown here is derived from an EMBL/GenBank/DDBJ whole genome shotgun (WGS) entry which is preliminary data.</text>
</comment>
<keyword evidence="2" id="KW-1185">Reference proteome</keyword>
<dbReference type="Proteomes" id="UP000024635">
    <property type="component" value="Unassembled WGS sequence"/>
</dbReference>
<evidence type="ECO:0000313" key="1">
    <source>
        <dbReference type="EMBL" id="EYC16731.1"/>
    </source>
</evidence>
<dbReference type="SUPFAM" id="SSF47473">
    <property type="entry name" value="EF-hand"/>
    <property type="match status" value="1"/>
</dbReference>
<reference evidence="2" key="1">
    <citation type="journal article" date="2015" name="Nat. Genet.">
        <title>The genome and transcriptome of the zoonotic hookworm Ancylostoma ceylanicum identify infection-specific gene families.</title>
        <authorList>
            <person name="Schwarz E.M."/>
            <person name="Hu Y."/>
            <person name="Antoshechkin I."/>
            <person name="Miller M.M."/>
            <person name="Sternberg P.W."/>
            <person name="Aroian R.V."/>
        </authorList>
    </citation>
    <scope>NUCLEOTIDE SEQUENCE</scope>
    <source>
        <strain evidence="2">HY135</strain>
    </source>
</reference>
<dbReference type="STRING" id="53326.A0A016UP77"/>
<sequence>MGKASSKLKQDQLKALAQQTYFTEKEIKQWYKGFVRDCPNGMLTEALIAATKESKSLEFSHRGHCTQPMFSDIAAMRKSFLPHSPMGAYGGAISLGD</sequence>
<dbReference type="Gene3D" id="1.10.238.10">
    <property type="entry name" value="EF-hand"/>
    <property type="match status" value="1"/>
</dbReference>
<dbReference type="EMBL" id="JARK01001368">
    <property type="protein sequence ID" value="EYC16731.1"/>
    <property type="molecule type" value="Genomic_DNA"/>
</dbReference>
<organism evidence="1 2">
    <name type="scientific">Ancylostoma ceylanicum</name>
    <dbReference type="NCBI Taxonomy" id="53326"/>
    <lineage>
        <taxon>Eukaryota</taxon>
        <taxon>Metazoa</taxon>
        <taxon>Ecdysozoa</taxon>
        <taxon>Nematoda</taxon>
        <taxon>Chromadorea</taxon>
        <taxon>Rhabditida</taxon>
        <taxon>Rhabditina</taxon>
        <taxon>Rhabditomorpha</taxon>
        <taxon>Strongyloidea</taxon>
        <taxon>Ancylostomatidae</taxon>
        <taxon>Ancylostomatinae</taxon>
        <taxon>Ancylostoma</taxon>
    </lineage>
</organism>
<evidence type="ECO:0000313" key="2">
    <source>
        <dbReference type="Proteomes" id="UP000024635"/>
    </source>
</evidence>
<name>A0A016UP77_9BILA</name>
<dbReference type="InterPro" id="IPR011992">
    <property type="entry name" value="EF-hand-dom_pair"/>
</dbReference>
<dbReference type="PRINTS" id="PR00450">
    <property type="entry name" value="RECOVERIN"/>
</dbReference>
<accession>A0A016UP77</accession>